<dbReference type="Pfam" id="PF13188">
    <property type="entry name" value="PAS_8"/>
    <property type="match status" value="1"/>
</dbReference>
<feature type="domain" description="PAC" evidence="11">
    <location>
        <begin position="574"/>
        <end position="625"/>
    </location>
</feature>
<feature type="domain" description="Histidine kinase" evidence="8">
    <location>
        <begin position="897"/>
        <end position="1118"/>
    </location>
</feature>
<dbReference type="SUPFAM" id="SSF55874">
    <property type="entry name" value="ATPase domain of HSP90 chaperone/DNA topoisomerase II/histidine kinase"/>
    <property type="match status" value="1"/>
</dbReference>
<evidence type="ECO:0000256" key="4">
    <source>
        <dbReference type="ARBA" id="ARBA00022679"/>
    </source>
</evidence>
<dbReference type="PROSITE" id="PS50113">
    <property type="entry name" value="PAC"/>
    <property type="match status" value="3"/>
</dbReference>
<keyword evidence="13" id="KW-1185">Reference proteome</keyword>
<name>A0ABV4YES7_9CYAN</name>
<dbReference type="InterPro" id="IPR004358">
    <property type="entry name" value="Sig_transdc_His_kin-like_C"/>
</dbReference>
<protein>
    <recommendedName>
        <fullName evidence="2">histidine kinase</fullName>
        <ecNumber evidence="2">2.7.13.3</ecNumber>
    </recommendedName>
</protein>
<keyword evidence="6" id="KW-0902">Two-component regulatory system</keyword>
<comment type="catalytic activity">
    <reaction evidence="1">
        <text>ATP + protein L-histidine = ADP + protein N-phospho-L-histidine.</text>
        <dbReference type="EC" id="2.7.13.3"/>
    </reaction>
</comment>
<evidence type="ECO:0000259" key="9">
    <source>
        <dbReference type="PROSITE" id="PS50110"/>
    </source>
</evidence>
<feature type="domain" description="Response regulatory" evidence="9">
    <location>
        <begin position="1144"/>
        <end position="1267"/>
    </location>
</feature>
<accession>A0ABV4YES7</accession>
<dbReference type="InterPro" id="IPR000700">
    <property type="entry name" value="PAS-assoc_C"/>
</dbReference>
<dbReference type="CDD" id="cd00130">
    <property type="entry name" value="PAS"/>
    <property type="match status" value="3"/>
</dbReference>
<gene>
    <name evidence="12" type="ORF">ACE1B6_18940</name>
</gene>
<dbReference type="InterPro" id="IPR003594">
    <property type="entry name" value="HATPase_dom"/>
</dbReference>
<dbReference type="InterPro" id="IPR003661">
    <property type="entry name" value="HisK_dim/P_dom"/>
</dbReference>
<evidence type="ECO:0000256" key="1">
    <source>
        <dbReference type="ARBA" id="ARBA00000085"/>
    </source>
</evidence>
<organism evidence="12 13">
    <name type="scientific">Floridaenema fluviatile BLCC-F154</name>
    <dbReference type="NCBI Taxonomy" id="3153640"/>
    <lineage>
        <taxon>Bacteria</taxon>
        <taxon>Bacillati</taxon>
        <taxon>Cyanobacteriota</taxon>
        <taxon>Cyanophyceae</taxon>
        <taxon>Oscillatoriophycideae</taxon>
        <taxon>Aerosakkonematales</taxon>
        <taxon>Aerosakkonemataceae</taxon>
        <taxon>Floridanema</taxon>
        <taxon>Floridanema fluviatile</taxon>
    </lineage>
</organism>
<feature type="domain" description="PAS" evidence="10">
    <location>
        <begin position="746"/>
        <end position="794"/>
    </location>
</feature>
<feature type="modified residue" description="4-aspartylphosphate" evidence="7">
    <location>
        <position position="1193"/>
    </location>
</feature>
<dbReference type="Proteomes" id="UP001576776">
    <property type="component" value="Unassembled WGS sequence"/>
</dbReference>
<dbReference type="Pfam" id="PF02518">
    <property type="entry name" value="HATPase_c"/>
    <property type="match status" value="1"/>
</dbReference>
<dbReference type="Gene3D" id="1.10.287.130">
    <property type="match status" value="1"/>
</dbReference>
<dbReference type="Pfam" id="PF00072">
    <property type="entry name" value="Response_reg"/>
    <property type="match status" value="1"/>
</dbReference>
<dbReference type="CDD" id="cd17546">
    <property type="entry name" value="REC_hyHK_CKI1_RcsC-like"/>
    <property type="match status" value="1"/>
</dbReference>
<dbReference type="CDD" id="cd00082">
    <property type="entry name" value="HisKA"/>
    <property type="match status" value="1"/>
</dbReference>
<dbReference type="SMART" id="SM00086">
    <property type="entry name" value="PAC"/>
    <property type="match status" value="4"/>
</dbReference>
<dbReference type="InterPro" id="IPR011006">
    <property type="entry name" value="CheY-like_superfamily"/>
</dbReference>
<dbReference type="PROSITE" id="PS50112">
    <property type="entry name" value="PAS"/>
    <property type="match status" value="2"/>
</dbReference>
<evidence type="ECO:0000256" key="5">
    <source>
        <dbReference type="ARBA" id="ARBA00022777"/>
    </source>
</evidence>
<dbReference type="SUPFAM" id="SSF55785">
    <property type="entry name" value="PYP-like sensor domain (PAS domain)"/>
    <property type="match status" value="6"/>
</dbReference>
<dbReference type="InterPro" id="IPR001789">
    <property type="entry name" value="Sig_transdc_resp-reg_receiver"/>
</dbReference>
<keyword evidence="5" id="KW-0418">Kinase</keyword>
<dbReference type="PANTHER" id="PTHR43047:SF72">
    <property type="entry name" value="OSMOSENSING HISTIDINE PROTEIN KINASE SLN1"/>
    <property type="match status" value="1"/>
</dbReference>
<evidence type="ECO:0000313" key="12">
    <source>
        <dbReference type="EMBL" id="MFB2937329.1"/>
    </source>
</evidence>
<dbReference type="InterPro" id="IPR000014">
    <property type="entry name" value="PAS"/>
</dbReference>
<evidence type="ECO:0000259" key="11">
    <source>
        <dbReference type="PROSITE" id="PS50113"/>
    </source>
</evidence>
<dbReference type="InterPro" id="IPR005467">
    <property type="entry name" value="His_kinase_dom"/>
</dbReference>
<dbReference type="InterPro" id="IPR036890">
    <property type="entry name" value="HATPase_C_sf"/>
</dbReference>
<dbReference type="RefSeq" id="WP_413258816.1">
    <property type="nucleotide sequence ID" value="NZ_JBHFNS010000071.1"/>
</dbReference>
<sequence length="1360" mass="155028">MFAIEDPTICCQLAGYERLQTPIWIFDIQNLTMRWANHAALLLWNAANLEELLSRDFSQVSAATYTRLQSYLEQFEQGKTVIEQWTFYPADNAISVRCTCSGIPMENGRLAMLVEAEKIASVEPDTLRSLEALRHTTVAISLCKESGELLFQNPAAINYYGNHILHQENQHLKQRFFDRNIWLQAKQKLIATGKFNGDVQVLTKQGVRWHSLEIRRTQDPTNGSNMLLVNENDITALKQTEEKLRWKQTLLRSMANASPLAFYVVDNRTDEILYFNHQFCRIWGIEYLKPQMDKNLLKNNDVIKHCVNLIADVAAFAERCKPLQSEGNRAIVEDEILFKDGRIIRRFSTQIRDCEDRYFGRLYIFEDITERKRIEEELQLADFSVEHSSLATVWIDRNAKIIRTNKKACEQQGFTREELLSKYVWEFDPNFPQEAWLTHWKELKKQKTLSFTSEHQGKDGKIIPVEITLNYLEFNGKEYNFACSRDISDRKQSEAALQRKEQEFRALVENAPDIIMRLDREFRYIYINPTVEKHSGIPPSGFIGKTIAEIGADKSLVELWQTTIQQVFDTGEEQEIEYELSSIHGITNYASRVVPEFADDGSVQSVLAIARDISDRVEAEKALRQNEERMQALLKAIPDTMFRHRVDGTYLDIQANENTLIVPPEFLIGKKLSELPIPENIKTGLLNNFQIAVTTGKLQTFEHELEKPDGTYIYEARIIKSGVDEVVCIVRDITERKLVQKALQESEERYRSLVTAMAEGIVLQNANGTINTCNSSAEKILGLSREQMVGMTSLDPCWRVIKEDGTPFPGEEHPAMITLRTGKPCVDVVMGVYKLDGNLTWISVNSQPLYKSGDSLPYAVVTSFFDITERKQVEETLQNALAAAQAASVSKSRFLSHMSHELRTPLNAILGFSQVMARNSSLSSEQKEQLKIINRSGEHLLNLINDILSMSKIEAGQITLNESRFDLYQLLEDIEQMLRFKAAGKGLELIFERAVNVPRYIETDESKLRQILINLLGNAVKFTNKGGICLKVNLGNKEQNKTLIIFEVEDTGAGIATEEIPTMFDPFVQTETGRKSMQGTGLGLPISRQFVRLMGGDITVKSQLGKGTIFTFDIRVKEMNAIPEQTSLTTKKVTGLQPNQPTYRILIVEDIEENRLLLVKLLKPLGFEVQEAINGQEAIAIWSTWKPHLIWMDMRMPIMDGYEATKEIKALQQKRLTMEDVPKSVIIALTASAFEEEESRILSAGCDDLVRKPFQESELFAKMNQYLGVRYIYADENQPTSLNSAIPKKLQVEDLKVMPIEWIKELHQAVLCVNDDIILELVKQIPESKAALADTLKDLVDNFRLDLILELTETIIPSEN</sequence>
<dbReference type="PROSITE" id="PS50110">
    <property type="entry name" value="RESPONSE_REGULATORY"/>
    <property type="match status" value="1"/>
</dbReference>
<proteinExistence type="predicted"/>
<evidence type="ECO:0000256" key="6">
    <source>
        <dbReference type="ARBA" id="ARBA00023012"/>
    </source>
</evidence>
<reference evidence="12 13" key="1">
    <citation type="submission" date="2024-09" db="EMBL/GenBank/DDBJ databases">
        <title>Floridaenema gen nov. (Aerosakkonemataceae, Aerosakkonematales ord. nov., Cyanobacteria) from benthic tropical and subtropical fresh waters, with the description of four new species.</title>
        <authorList>
            <person name="Moretto J.A."/>
            <person name="Berthold D.E."/>
            <person name="Lefler F.W."/>
            <person name="Huang I.-S."/>
            <person name="Laughinghouse H. IV."/>
        </authorList>
    </citation>
    <scope>NUCLEOTIDE SEQUENCE [LARGE SCALE GENOMIC DNA]</scope>
    <source>
        <strain evidence="12 13">BLCC-F154</strain>
    </source>
</reference>
<comment type="caution">
    <text evidence="12">The sequence shown here is derived from an EMBL/GenBank/DDBJ whole genome shotgun (WGS) entry which is preliminary data.</text>
</comment>
<dbReference type="PRINTS" id="PR00344">
    <property type="entry name" value="BCTRLSENSOR"/>
</dbReference>
<dbReference type="InterPro" id="IPR001610">
    <property type="entry name" value="PAC"/>
</dbReference>
<dbReference type="Pfam" id="PF00512">
    <property type="entry name" value="HisKA"/>
    <property type="match status" value="1"/>
</dbReference>
<dbReference type="Gene3D" id="3.30.565.10">
    <property type="entry name" value="Histidine kinase-like ATPase, C-terminal domain"/>
    <property type="match status" value="1"/>
</dbReference>
<dbReference type="Gene3D" id="3.40.50.2300">
    <property type="match status" value="1"/>
</dbReference>
<dbReference type="PANTHER" id="PTHR43047">
    <property type="entry name" value="TWO-COMPONENT HISTIDINE PROTEIN KINASE"/>
    <property type="match status" value="1"/>
</dbReference>
<dbReference type="InterPro" id="IPR013656">
    <property type="entry name" value="PAS_4"/>
</dbReference>
<dbReference type="Gene3D" id="3.30.450.20">
    <property type="entry name" value="PAS domain"/>
    <property type="match status" value="6"/>
</dbReference>
<dbReference type="Pfam" id="PF13426">
    <property type="entry name" value="PAS_9"/>
    <property type="match status" value="2"/>
</dbReference>
<dbReference type="InterPro" id="IPR036097">
    <property type="entry name" value="HisK_dim/P_sf"/>
</dbReference>
<keyword evidence="4" id="KW-0808">Transferase</keyword>
<dbReference type="SUPFAM" id="SSF47384">
    <property type="entry name" value="Homodimeric domain of signal transducing histidine kinase"/>
    <property type="match status" value="1"/>
</dbReference>
<dbReference type="CDD" id="cd16922">
    <property type="entry name" value="HATPase_EvgS-ArcB-TorS-like"/>
    <property type="match status" value="1"/>
</dbReference>
<evidence type="ECO:0000259" key="8">
    <source>
        <dbReference type="PROSITE" id="PS50109"/>
    </source>
</evidence>
<dbReference type="EC" id="2.7.13.3" evidence="2"/>
<evidence type="ECO:0000259" key="10">
    <source>
        <dbReference type="PROSITE" id="PS50112"/>
    </source>
</evidence>
<dbReference type="InterPro" id="IPR035965">
    <property type="entry name" value="PAS-like_dom_sf"/>
</dbReference>
<keyword evidence="3 7" id="KW-0597">Phosphoprotein</keyword>
<feature type="domain" description="PAS" evidence="10">
    <location>
        <begin position="500"/>
        <end position="571"/>
    </location>
</feature>
<dbReference type="SMART" id="SM00091">
    <property type="entry name" value="PAS"/>
    <property type="match status" value="5"/>
</dbReference>
<evidence type="ECO:0000256" key="3">
    <source>
        <dbReference type="ARBA" id="ARBA00022553"/>
    </source>
</evidence>
<dbReference type="SMART" id="SM00387">
    <property type="entry name" value="HATPase_c"/>
    <property type="match status" value="1"/>
</dbReference>
<dbReference type="NCBIfam" id="TIGR00229">
    <property type="entry name" value="sensory_box"/>
    <property type="match status" value="3"/>
</dbReference>
<dbReference type="EMBL" id="JBHFNS010000071">
    <property type="protein sequence ID" value="MFB2937329.1"/>
    <property type="molecule type" value="Genomic_DNA"/>
</dbReference>
<dbReference type="PROSITE" id="PS50109">
    <property type="entry name" value="HIS_KIN"/>
    <property type="match status" value="1"/>
</dbReference>
<evidence type="ECO:0000256" key="2">
    <source>
        <dbReference type="ARBA" id="ARBA00012438"/>
    </source>
</evidence>
<dbReference type="SMART" id="SM00448">
    <property type="entry name" value="REC"/>
    <property type="match status" value="1"/>
</dbReference>
<evidence type="ECO:0000256" key="7">
    <source>
        <dbReference type="PROSITE-ProRule" id="PRU00169"/>
    </source>
</evidence>
<dbReference type="SMART" id="SM00388">
    <property type="entry name" value="HisKA"/>
    <property type="match status" value="1"/>
</dbReference>
<dbReference type="SUPFAM" id="SSF52172">
    <property type="entry name" value="CheY-like"/>
    <property type="match status" value="1"/>
</dbReference>
<feature type="domain" description="PAC" evidence="11">
    <location>
        <begin position="826"/>
        <end position="879"/>
    </location>
</feature>
<evidence type="ECO:0000313" key="13">
    <source>
        <dbReference type="Proteomes" id="UP001576776"/>
    </source>
</evidence>
<dbReference type="Pfam" id="PF08448">
    <property type="entry name" value="PAS_4"/>
    <property type="match status" value="1"/>
</dbReference>
<feature type="domain" description="PAC" evidence="11">
    <location>
        <begin position="330"/>
        <end position="380"/>
    </location>
</feature>